<sequence>MGRNQGDRMETDEQDTPRPGSSAEHEDDAGDTGDAGDAEVAGLIRRVRRRAEWSQRDLAEQLGVSQSAVAKWETGRTTPSARVLARILTLGELRLVAVDSTGAQVAAMRSDAARDAGGRRYPAHMFVWTEGWWAPPGADMTAWIGAIQGRSRELELPRVRFGSDRMAWRAQAPSEPDDHPTWRELVEQAKGGWSQPSRPLRFPIPAWALADSRKSRNRSPADFWTRGAPTRSEPVTNPLGRTG</sequence>
<dbReference type="SMART" id="SM00530">
    <property type="entry name" value="HTH_XRE"/>
    <property type="match status" value="1"/>
</dbReference>
<evidence type="ECO:0000256" key="1">
    <source>
        <dbReference type="SAM" id="MobiDB-lite"/>
    </source>
</evidence>
<dbReference type="OrthoDB" id="3776222at2"/>
<evidence type="ECO:0000313" key="3">
    <source>
        <dbReference type="EMBL" id="PUA80868.1"/>
    </source>
</evidence>
<comment type="caution">
    <text evidence="3">The sequence shown here is derived from an EMBL/GenBank/DDBJ whole genome shotgun (WGS) entry which is preliminary data.</text>
</comment>
<feature type="compositionally biased region" description="Acidic residues" evidence="1">
    <location>
        <begin position="25"/>
        <end position="37"/>
    </location>
</feature>
<feature type="region of interest" description="Disordered" evidence="1">
    <location>
        <begin position="211"/>
        <end position="243"/>
    </location>
</feature>
<dbReference type="CDD" id="cd00093">
    <property type="entry name" value="HTH_XRE"/>
    <property type="match status" value="1"/>
</dbReference>
<evidence type="ECO:0000313" key="4">
    <source>
        <dbReference type="Proteomes" id="UP000244867"/>
    </source>
</evidence>
<dbReference type="GO" id="GO:0003677">
    <property type="term" value="F:DNA binding"/>
    <property type="evidence" value="ECO:0007669"/>
    <property type="project" value="InterPro"/>
</dbReference>
<protein>
    <recommendedName>
        <fullName evidence="2">HTH cro/C1-type domain-containing protein</fullName>
    </recommendedName>
</protein>
<feature type="domain" description="HTH cro/C1-type" evidence="2">
    <location>
        <begin position="44"/>
        <end position="98"/>
    </location>
</feature>
<feature type="compositionally biased region" description="Basic and acidic residues" evidence="1">
    <location>
        <begin position="1"/>
        <end position="11"/>
    </location>
</feature>
<dbReference type="Pfam" id="PF01381">
    <property type="entry name" value="HTH_3"/>
    <property type="match status" value="1"/>
</dbReference>
<gene>
    <name evidence="3" type="ORF">C7S10_10680</name>
</gene>
<dbReference type="InterPro" id="IPR010982">
    <property type="entry name" value="Lambda_DNA-bd_dom_sf"/>
</dbReference>
<dbReference type="RefSeq" id="WP_108344437.1">
    <property type="nucleotide sequence ID" value="NZ_PYXZ01000004.1"/>
</dbReference>
<dbReference type="Proteomes" id="UP000244867">
    <property type="component" value="Unassembled WGS sequence"/>
</dbReference>
<accession>A0A2R7YWW9</accession>
<organism evidence="3 4">
    <name type="scientific">Nocardioides currus</name>
    <dbReference type="NCBI Taxonomy" id="2133958"/>
    <lineage>
        <taxon>Bacteria</taxon>
        <taxon>Bacillati</taxon>
        <taxon>Actinomycetota</taxon>
        <taxon>Actinomycetes</taxon>
        <taxon>Propionibacteriales</taxon>
        <taxon>Nocardioidaceae</taxon>
        <taxon>Nocardioides</taxon>
    </lineage>
</organism>
<feature type="region of interest" description="Disordered" evidence="1">
    <location>
        <begin position="1"/>
        <end position="40"/>
    </location>
</feature>
<dbReference type="InterPro" id="IPR001387">
    <property type="entry name" value="Cro/C1-type_HTH"/>
</dbReference>
<name>A0A2R7YWW9_9ACTN</name>
<reference evidence="3 4" key="1">
    <citation type="submission" date="2018-03" db="EMBL/GenBank/DDBJ databases">
        <authorList>
            <person name="Keele B.F."/>
        </authorList>
    </citation>
    <scope>NUCLEOTIDE SEQUENCE [LARGE SCALE GENOMIC DNA]</scope>
    <source>
        <strain evidence="3 4">IB-3</strain>
    </source>
</reference>
<dbReference type="SUPFAM" id="SSF47413">
    <property type="entry name" value="lambda repressor-like DNA-binding domains"/>
    <property type="match status" value="1"/>
</dbReference>
<keyword evidence="4" id="KW-1185">Reference proteome</keyword>
<dbReference type="PROSITE" id="PS50943">
    <property type="entry name" value="HTH_CROC1"/>
    <property type="match status" value="1"/>
</dbReference>
<dbReference type="EMBL" id="PYXZ01000004">
    <property type="protein sequence ID" value="PUA80868.1"/>
    <property type="molecule type" value="Genomic_DNA"/>
</dbReference>
<proteinExistence type="predicted"/>
<dbReference type="Gene3D" id="1.10.260.40">
    <property type="entry name" value="lambda repressor-like DNA-binding domains"/>
    <property type="match status" value="1"/>
</dbReference>
<evidence type="ECO:0000259" key="2">
    <source>
        <dbReference type="PROSITE" id="PS50943"/>
    </source>
</evidence>
<dbReference type="AlphaFoldDB" id="A0A2R7YWW9"/>